<dbReference type="InterPro" id="IPR036291">
    <property type="entry name" value="NAD(P)-bd_dom_sf"/>
</dbReference>
<dbReference type="PANTHER" id="PTHR10366">
    <property type="entry name" value="NAD DEPENDENT EPIMERASE/DEHYDRATASE"/>
    <property type="match status" value="1"/>
</dbReference>
<evidence type="ECO:0000313" key="5">
    <source>
        <dbReference type="Proteomes" id="UP000094444"/>
    </source>
</evidence>
<dbReference type="STRING" id="158607.A0A2P5HRN7"/>
<evidence type="ECO:0000256" key="2">
    <source>
        <dbReference type="ARBA" id="ARBA00023445"/>
    </source>
</evidence>
<dbReference type="Gene3D" id="3.40.50.720">
    <property type="entry name" value="NAD(P)-binding Rossmann-like Domain"/>
    <property type="match status" value="1"/>
</dbReference>
<dbReference type="GO" id="GO:0016616">
    <property type="term" value="F:oxidoreductase activity, acting on the CH-OH group of donors, NAD or NADP as acceptor"/>
    <property type="evidence" value="ECO:0007669"/>
    <property type="project" value="TreeGrafter"/>
</dbReference>
<dbReference type="InterPro" id="IPR050425">
    <property type="entry name" value="NAD(P)_dehydrat-like"/>
</dbReference>
<evidence type="ECO:0000313" key="4">
    <source>
        <dbReference type="EMBL" id="POS72901.1"/>
    </source>
</evidence>
<organism evidence="4 5">
    <name type="scientific">Diaporthe helianthi</name>
    <dbReference type="NCBI Taxonomy" id="158607"/>
    <lineage>
        <taxon>Eukaryota</taxon>
        <taxon>Fungi</taxon>
        <taxon>Dikarya</taxon>
        <taxon>Ascomycota</taxon>
        <taxon>Pezizomycotina</taxon>
        <taxon>Sordariomycetes</taxon>
        <taxon>Sordariomycetidae</taxon>
        <taxon>Diaporthales</taxon>
        <taxon>Diaporthaceae</taxon>
        <taxon>Diaporthe</taxon>
    </lineage>
</organism>
<evidence type="ECO:0000259" key="3">
    <source>
        <dbReference type="Pfam" id="PF01370"/>
    </source>
</evidence>
<dbReference type="SMR" id="A0A2P5HRN7"/>
<keyword evidence="5" id="KW-1185">Reference proteome</keyword>
<dbReference type="InterPro" id="IPR001509">
    <property type="entry name" value="Epimerase_deHydtase"/>
</dbReference>
<sequence length="349" mass="38388">MASLHNLAVPKGSLVLVTGANGLLGTNTADQFLQYGYKVRGTVRDMEKNAWVQALFDQKYGKGNFELYKVEDLMAEDAFDEAVKGTSVVVHTASIVSLSADPNAVIPPAITFALNALKTAYKEPSVKRFVLTSSSSAATFPEAGTPAFDVTEDTWNDAAVKAAWAEPPYTEDRGTTVYAASKTESERAVWKYHKENRGSRPDLVVNTVLTPVNFGKSIDPVHQGYPSSAVIPAGLWRGQLTSFHRLFPAQWFIDHGDTGRLHVAAAIFEHVKDQRIFGFAGRFSMDEILDILRKAAPDRKFPDNFSGGRDLTEIKPRDKAEQLLRDLGRPGWVTLEESILANVSDLRDS</sequence>
<dbReference type="OrthoDB" id="2735536at2759"/>
<dbReference type="AlphaFoldDB" id="A0A2P5HRN7"/>
<dbReference type="EMBL" id="MAVT02000900">
    <property type="protein sequence ID" value="POS72901.1"/>
    <property type="molecule type" value="Genomic_DNA"/>
</dbReference>
<proteinExistence type="inferred from homology"/>
<dbReference type="Pfam" id="PF01370">
    <property type="entry name" value="Epimerase"/>
    <property type="match status" value="1"/>
</dbReference>
<dbReference type="SUPFAM" id="SSF51735">
    <property type="entry name" value="NAD(P)-binding Rossmann-fold domains"/>
    <property type="match status" value="1"/>
</dbReference>
<dbReference type="PANTHER" id="PTHR10366:SF562">
    <property type="entry name" value="ALDEHYDE REDUCTASE II (AFU_ORTHOLOGUE AFUA_1G11360)"/>
    <property type="match status" value="1"/>
</dbReference>
<dbReference type="Proteomes" id="UP000094444">
    <property type="component" value="Unassembled WGS sequence"/>
</dbReference>
<reference evidence="4" key="1">
    <citation type="submission" date="2017-09" db="EMBL/GenBank/DDBJ databases">
        <title>Polyketide synthases of a Diaporthe helianthi virulent isolate.</title>
        <authorList>
            <person name="Baroncelli R."/>
        </authorList>
    </citation>
    <scope>NUCLEOTIDE SEQUENCE [LARGE SCALE GENOMIC DNA]</scope>
    <source>
        <strain evidence="4">7/96</strain>
    </source>
</reference>
<keyword evidence="1" id="KW-0560">Oxidoreductase</keyword>
<feature type="domain" description="NAD-dependent epimerase/dehydratase" evidence="3">
    <location>
        <begin position="15"/>
        <end position="199"/>
    </location>
</feature>
<accession>A0A2P5HRN7</accession>
<evidence type="ECO:0000256" key="1">
    <source>
        <dbReference type="ARBA" id="ARBA00023002"/>
    </source>
</evidence>
<name>A0A2P5HRN7_DIAHE</name>
<comment type="similarity">
    <text evidence="2">Belongs to the NAD(P)-dependent epimerase/dehydratase family. Dihydroflavonol-4-reductase subfamily.</text>
</comment>
<comment type="caution">
    <text evidence="4">The sequence shown here is derived from an EMBL/GenBank/DDBJ whole genome shotgun (WGS) entry which is preliminary data.</text>
</comment>
<gene>
    <name evidence="4" type="ORF">DHEL01_v208709</name>
</gene>
<dbReference type="InParanoid" id="A0A2P5HRN7"/>
<protein>
    <recommendedName>
        <fullName evidence="3">NAD-dependent epimerase/dehydratase domain-containing protein</fullName>
    </recommendedName>
</protein>